<dbReference type="Proteomes" id="UP000006798">
    <property type="component" value="Chromosome 1"/>
</dbReference>
<keyword evidence="1" id="KW-0472">Membrane</keyword>
<keyword evidence="1" id="KW-1133">Transmembrane helix</keyword>
<sequence length="101" mass="11626">MQQSDSHVAVKMERPTLPFWGLLVALVAALSAYFGQREATNSALIEIKTEMVAMKKTIERMEGDRYTGADARRDFAWRDERVAEQGKRLAELENEVRARRR</sequence>
<dbReference type="GeneID" id="34311179"/>
<dbReference type="AlphaFoldDB" id="G0ES95"/>
<organism evidence="2 3">
    <name type="scientific">Cupriavidus necator (strain ATCC 43291 / DSM 13513 / CCUG 52238 / LMG 8453 / N-1)</name>
    <name type="common">Ralstonia eutropha</name>
    <dbReference type="NCBI Taxonomy" id="1042878"/>
    <lineage>
        <taxon>Bacteria</taxon>
        <taxon>Pseudomonadati</taxon>
        <taxon>Pseudomonadota</taxon>
        <taxon>Betaproteobacteria</taxon>
        <taxon>Burkholderiales</taxon>
        <taxon>Burkholderiaceae</taxon>
        <taxon>Cupriavidus</taxon>
    </lineage>
</organism>
<keyword evidence="1" id="KW-0812">Transmembrane</keyword>
<evidence type="ECO:0000313" key="2">
    <source>
        <dbReference type="EMBL" id="AEI76713.1"/>
    </source>
</evidence>
<gene>
    <name evidence="2" type="ordered locus">CNE_1c13640</name>
</gene>
<feature type="transmembrane region" description="Helical" evidence="1">
    <location>
        <begin position="17"/>
        <end position="35"/>
    </location>
</feature>
<evidence type="ECO:0000313" key="3">
    <source>
        <dbReference type="Proteomes" id="UP000006798"/>
    </source>
</evidence>
<dbReference type="RefSeq" id="WP_013956357.1">
    <property type="nucleotide sequence ID" value="NC_015726.1"/>
</dbReference>
<dbReference type="KEGG" id="cnc:CNE_1c13640"/>
<proteinExistence type="predicted"/>
<dbReference type="EMBL" id="CP002877">
    <property type="protein sequence ID" value="AEI76713.1"/>
    <property type="molecule type" value="Genomic_DNA"/>
</dbReference>
<protein>
    <submittedName>
        <fullName evidence="2">Uncharacterized protein</fullName>
    </submittedName>
</protein>
<accession>G0ES95</accession>
<name>G0ES95_CUPNN</name>
<dbReference type="HOGENOM" id="CLU_2286818_0_0_4"/>
<evidence type="ECO:0000256" key="1">
    <source>
        <dbReference type="SAM" id="Phobius"/>
    </source>
</evidence>
<reference evidence="2 3" key="1">
    <citation type="journal article" date="2011" name="J. Bacteriol.">
        <title>Complete genome sequence of the type strain Cupriavidus necator N-1.</title>
        <authorList>
            <person name="Poehlein A."/>
            <person name="Kusian B."/>
            <person name="Friedrich B."/>
            <person name="Daniel R."/>
            <person name="Bowien B."/>
        </authorList>
    </citation>
    <scope>NUCLEOTIDE SEQUENCE [LARGE SCALE GENOMIC DNA]</scope>
    <source>
        <strain evidence="3">ATCC 43291 / DSM 13513 / CCUG 52238 / LMG 8453 / N-1</strain>
    </source>
</reference>